<evidence type="ECO:0000256" key="1">
    <source>
        <dbReference type="ARBA" id="ARBA00022676"/>
    </source>
</evidence>
<protein>
    <submittedName>
        <fullName evidence="5">Glycosyltransferase</fullName>
    </submittedName>
</protein>
<dbReference type="EMBL" id="QRGO01000001">
    <property type="protein sequence ID" value="RDV04114.1"/>
    <property type="molecule type" value="Genomic_DNA"/>
</dbReference>
<dbReference type="PANTHER" id="PTHR12526">
    <property type="entry name" value="GLYCOSYLTRANSFERASE"/>
    <property type="match status" value="1"/>
</dbReference>
<dbReference type="Pfam" id="PF13439">
    <property type="entry name" value="Glyco_transf_4"/>
    <property type="match status" value="1"/>
</dbReference>
<dbReference type="AlphaFoldDB" id="A0A371B992"/>
<proteinExistence type="predicted"/>
<dbReference type="PANTHER" id="PTHR12526:SF510">
    <property type="entry name" value="D-INOSITOL 3-PHOSPHATE GLYCOSYLTRANSFERASE"/>
    <property type="match status" value="1"/>
</dbReference>
<dbReference type="InterPro" id="IPR028098">
    <property type="entry name" value="Glyco_trans_4-like_N"/>
</dbReference>
<keyword evidence="2 5" id="KW-0808">Transferase</keyword>
<evidence type="ECO:0000313" key="5">
    <source>
        <dbReference type="EMBL" id="RDV04114.1"/>
    </source>
</evidence>
<dbReference type="OrthoDB" id="5147801at2"/>
<dbReference type="Gene3D" id="3.40.50.2000">
    <property type="entry name" value="Glycogen Phosphorylase B"/>
    <property type="match status" value="2"/>
</dbReference>
<keyword evidence="6" id="KW-1185">Reference proteome</keyword>
<evidence type="ECO:0000256" key="3">
    <source>
        <dbReference type="SAM" id="MobiDB-lite"/>
    </source>
</evidence>
<dbReference type="GO" id="GO:0016757">
    <property type="term" value="F:glycosyltransferase activity"/>
    <property type="evidence" value="ECO:0007669"/>
    <property type="project" value="UniProtKB-KW"/>
</dbReference>
<keyword evidence="1" id="KW-0328">Glycosyltransferase</keyword>
<dbReference type="SUPFAM" id="SSF53756">
    <property type="entry name" value="UDP-Glycosyltransferase/glycogen phosphorylase"/>
    <property type="match status" value="1"/>
</dbReference>
<dbReference type="RefSeq" id="WP_115516140.1">
    <property type="nucleotide sequence ID" value="NZ_QRGO01000001.1"/>
</dbReference>
<reference evidence="6" key="1">
    <citation type="submission" date="2018-08" db="EMBL/GenBank/DDBJ databases">
        <authorList>
            <person name="Kim S.-J."/>
            <person name="Jung G.-Y."/>
        </authorList>
    </citation>
    <scope>NUCLEOTIDE SEQUENCE [LARGE SCALE GENOMIC DNA]</scope>
    <source>
        <strain evidence="6">GY_H</strain>
    </source>
</reference>
<evidence type="ECO:0000313" key="6">
    <source>
        <dbReference type="Proteomes" id="UP000263993"/>
    </source>
</evidence>
<dbReference type="Proteomes" id="UP000263993">
    <property type="component" value="Unassembled WGS sequence"/>
</dbReference>
<dbReference type="Pfam" id="PF13692">
    <property type="entry name" value="Glyco_trans_1_4"/>
    <property type="match status" value="1"/>
</dbReference>
<accession>A0A371B992</accession>
<gene>
    <name evidence="5" type="ORF">DXH78_05640</name>
</gene>
<feature type="domain" description="Glycosyltransferase subfamily 4-like N-terminal" evidence="4">
    <location>
        <begin position="52"/>
        <end position="201"/>
    </location>
</feature>
<feature type="region of interest" description="Disordered" evidence="3">
    <location>
        <begin position="1"/>
        <end position="30"/>
    </location>
</feature>
<sequence length="429" mass="45910">MASTGPSRIPASPAPQLPDALDPPAPANSNQTAAKPITVLIVVPTLDEGSAEYGAVELVRILKSAGHHAIVAARSGRLIGDVIKLGGEFVALDVASKNPFVMLRNAVTLMRIARRRDCDVIHALGRAGAWSAALAARRRGIAFVTGWTKGFSENNPLKRFYNGVMARGDRVIATCDDIAELVHERYGTPWQRLAVVPISIDFAAFDPAAVTWERVSAIRRAFGVEPETKVFMVTGRLVRRKGHHVVVEAIKALKDRGLTDFVCVFVGEDRGNTAYTGELWDLVVAHGLMDFVRMAAPVRDMPAAYAAASVVISAAVQLEGVQRALLEAQAMARPVIVSDLAAGPDVVLTAPAVPDNRATGIRCPAGDPEALAAAVFRLMSTPEQARAAMGRRGRAWVIDHFDASMAAGRMLALYRGLAGGQPKSRREPR</sequence>
<evidence type="ECO:0000256" key="2">
    <source>
        <dbReference type="ARBA" id="ARBA00022679"/>
    </source>
</evidence>
<comment type="caution">
    <text evidence="5">The sequence shown here is derived from an EMBL/GenBank/DDBJ whole genome shotgun (WGS) entry which is preliminary data.</text>
</comment>
<organism evidence="5 6">
    <name type="scientific">Undibacter mobilis</name>
    <dbReference type="NCBI Taxonomy" id="2292256"/>
    <lineage>
        <taxon>Bacteria</taxon>
        <taxon>Pseudomonadati</taxon>
        <taxon>Pseudomonadota</taxon>
        <taxon>Alphaproteobacteria</taxon>
        <taxon>Hyphomicrobiales</taxon>
        <taxon>Nitrobacteraceae</taxon>
        <taxon>Undibacter</taxon>
    </lineage>
</organism>
<evidence type="ECO:0000259" key="4">
    <source>
        <dbReference type="Pfam" id="PF13439"/>
    </source>
</evidence>
<name>A0A371B992_9BRAD</name>
<feature type="compositionally biased region" description="Pro residues" evidence="3">
    <location>
        <begin position="12"/>
        <end position="26"/>
    </location>
</feature>